<protein>
    <submittedName>
        <fullName evidence="1">Uncharacterized protein</fullName>
    </submittedName>
</protein>
<keyword evidence="2" id="KW-1185">Reference proteome</keyword>
<organism evidence="1 2">
    <name type="scientific">Rathayibacter iranicus NCPPB 2253 = VKM Ac-1602</name>
    <dbReference type="NCBI Taxonomy" id="1328868"/>
    <lineage>
        <taxon>Bacteria</taxon>
        <taxon>Bacillati</taxon>
        <taxon>Actinomycetota</taxon>
        <taxon>Actinomycetes</taxon>
        <taxon>Micrococcales</taxon>
        <taxon>Microbacteriaceae</taxon>
        <taxon>Rathayibacter</taxon>
    </lineage>
</organism>
<evidence type="ECO:0000313" key="1">
    <source>
        <dbReference type="EMBL" id="PWJ65374.1"/>
    </source>
</evidence>
<sequence>MKVSLAAPTDPTYDFDRGTRFRVRHAVPSATNWLVDDYDIVEVKDVLEVIAWAKRELRDGQFAVYVVTQSIAEGPQGFFDETHFTRIFGDLFDEDEGAGVSSVEIHED</sequence>
<gene>
    <name evidence="1" type="ORF">B0H03_103222</name>
</gene>
<name>A0ABX5LK06_9MICO</name>
<accession>A0ABX5LK06</accession>
<proteinExistence type="predicted"/>
<dbReference type="Proteomes" id="UP000245674">
    <property type="component" value="Unassembled WGS sequence"/>
</dbReference>
<dbReference type="RefSeq" id="WP_127843978.1">
    <property type="nucleotide sequence ID" value="NZ_QGDV01000003.1"/>
</dbReference>
<reference evidence="1 2" key="1">
    <citation type="submission" date="2018-03" db="EMBL/GenBank/DDBJ databases">
        <title>Genomic Encyclopedia of Type Strains, Phase III (KMG-III): the genomes of soil and plant-associated and newly described type strains.</title>
        <authorList>
            <person name="Whitman W."/>
        </authorList>
    </citation>
    <scope>NUCLEOTIDE SEQUENCE [LARGE SCALE GENOMIC DNA]</scope>
    <source>
        <strain evidence="1 2">VKM Ac-1602</strain>
    </source>
</reference>
<comment type="caution">
    <text evidence="1">The sequence shown here is derived from an EMBL/GenBank/DDBJ whole genome shotgun (WGS) entry which is preliminary data.</text>
</comment>
<evidence type="ECO:0000313" key="2">
    <source>
        <dbReference type="Proteomes" id="UP000245674"/>
    </source>
</evidence>
<dbReference type="EMBL" id="QGDV01000003">
    <property type="protein sequence ID" value="PWJ65374.1"/>
    <property type="molecule type" value="Genomic_DNA"/>
</dbReference>